<proteinExistence type="predicted"/>
<protein>
    <submittedName>
        <fullName evidence="1">Uncharacterized protein</fullName>
    </submittedName>
</protein>
<name>A0ABQ9CZ91_9PASS</name>
<dbReference type="PANTHER" id="PTHR33332">
    <property type="entry name" value="REVERSE TRANSCRIPTASE DOMAIN-CONTAINING PROTEIN"/>
    <property type="match status" value="1"/>
</dbReference>
<keyword evidence="2" id="KW-1185">Reference proteome</keyword>
<accession>A0ABQ9CZ91</accession>
<comment type="caution">
    <text evidence="1">The sequence shown here is derived from an EMBL/GenBank/DDBJ whole genome shotgun (WGS) entry which is preliminary data.</text>
</comment>
<evidence type="ECO:0000313" key="1">
    <source>
        <dbReference type="EMBL" id="KAJ7409349.1"/>
    </source>
</evidence>
<sequence>MLFTPPGPGTAKSQQRQNEWTGKDVIIVLDDQQGQVQGPAPGLGQSQAQVEAGREWIESSPEEKDLGMLVARKLNVTQQCVLAAQKGNCVLGCIKGSVANRLREVILPFYLTLATETLFRMAVARGAITPLRHGEILISKQLNCGLKVQTESSVENWLNSQTQEVVISDTKRDLEKLEKGAAWNLMKFNKMCKVLHLGKNNRGNGKQLGIKEHDVLVDNRLDMGQQWVLATKLCVMGCIQAERGDPLYPALVKSHLEYCVHF</sequence>
<organism evidence="1 2">
    <name type="scientific">Willisornis vidua</name>
    <name type="common">Xingu scale-backed antbird</name>
    <dbReference type="NCBI Taxonomy" id="1566151"/>
    <lineage>
        <taxon>Eukaryota</taxon>
        <taxon>Metazoa</taxon>
        <taxon>Chordata</taxon>
        <taxon>Craniata</taxon>
        <taxon>Vertebrata</taxon>
        <taxon>Euteleostomi</taxon>
        <taxon>Archelosauria</taxon>
        <taxon>Archosauria</taxon>
        <taxon>Dinosauria</taxon>
        <taxon>Saurischia</taxon>
        <taxon>Theropoda</taxon>
        <taxon>Coelurosauria</taxon>
        <taxon>Aves</taxon>
        <taxon>Neognathae</taxon>
        <taxon>Neoaves</taxon>
        <taxon>Telluraves</taxon>
        <taxon>Australaves</taxon>
        <taxon>Passeriformes</taxon>
        <taxon>Thamnophilidae</taxon>
        <taxon>Willisornis</taxon>
    </lineage>
</organism>
<gene>
    <name evidence="1" type="ORF">WISP_115528</name>
</gene>
<evidence type="ECO:0000313" key="2">
    <source>
        <dbReference type="Proteomes" id="UP001145742"/>
    </source>
</evidence>
<dbReference type="Proteomes" id="UP001145742">
    <property type="component" value="Unassembled WGS sequence"/>
</dbReference>
<reference evidence="1" key="1">
    <citation type="submission" date="2019-10" db="EMBL/GenBank/DDBJ databases">
        <authorList>
            <person name="Soares A.E.R."/>
            <person name="Aleixo A."/>
            <person name="Schneider P."/>
            <person name="Miyaki C.Y."/>
            <person name="Schneider M.P."/>
            <person name="Mello C."/>
            <person name="Vasconcelos A.T.R."/>
        </authorList>
    </citation>
    <scope>NUCLEOTIDE SEQUENCE</scope>
    <source>
        <tissue evidence="1">Muscle</tissue>
    </source>
</reference>
<dbReference type="EMBL" id="WHWB01034476">
    <property type="protein sequence ID" value="KAJ7409349.1"/>
    <property type="molecule type" value="Genomic_DNA"/>
</dbReference>